<protein>
    <submittedName>
        <fullName evidence="3">Intracellular ase inhibitor family protein</fullName>
    </submittedName>
</protein>
<evidence type="ECO:0000259" key="2">
    <source>
        <dbReference type="Pfam" id="PF12690"/>
    </source>
</evidence>
<dbReference type="InterPro" id="IPR038144">
    <property type="entry name" value="IPI"/>
</dbReference>
<feature type="compositionally biased region" description="Low complexity" evidence="1">
    <location>
        <begin position="40"/>
        <end position="50"/>
    </location>
</feature>
<dbReference type="InterPro" id="IPR020481">
    <property type="entry name" value="Intracell_prot_inh_BsuPI"/>
</dbReference>
<dbReference type="OrthoDB" id="2453194at2"/>
<reference evidence="3 4" key="1">
    <citation type="submission" date="2015-01" db="EMBL/GenBank/DDBJ databases">
        <authorList>
            <person name="Filippidou S."/>
            <person name="Jeanneret N."/>
            <person name="Russel-Delif L."/>
            <person name="Junier T."/>
            <person name="Wunderlin T."/>
            <person name="Molina V."/>
            <person name="Johnson S.L."/>
            <person name="Davenport K.W."/>
            <person name="Chain P.S."/>
            <person name="Dorador C."/>
            <person name="Junier P."/>
        </authorList>
    </citation>
    <scope>NUCLEOTIDE SEQUENCE [LARGE SCALE GENOMIC DNA]</scope>
    <source>
        <strain evidence="3 4">Et7/4</strain>
    </source>
</reference>
<feature type="region of interest" description="Disordered" evidence="1">
    <location>
        <begin position="34"/>
        <end position="53"/>
    </location>
</feature>
<evidence type="ECO:0000256" key="1">
    <source>
        <dbReference type="SAM" id="MobiDB-lite"/>
    </source>
</evidence>
<sequence length="169" mass="18758">MGKGKTLGIIAALVGAAAVSALFMYTNGSDRPQVKDDLLGPAPAGKPAQAGGKGIIAGTLEPSLRYEKENGAYVFTFTVKNQTERVQTVTFTSGKKYDYILYRDGQKVKQFSEGKMFTQIYEERTLKPGEELSFQETFRGLEPGEYALEWWLADRNWPNARAKVTFTVE</sequence>
<name>A0A0D8BRY8_GEOKU</name>
<proteinExistence type="predicted"/>
<comment type="caution">
    <text evidence="3">The sequence shown here is derived from an EMBL/GenBank/DDBJ whole genome shotgun (WGS) entry which is preliminary data.</text>
</comment>
<dbReference type="Proteomes" id="UP000032522">
    <property type="component" value="Unassembled WGS sequence"/>
</dbReference>
<dbReference type="Gene3D" id="2.60.40.2360">
    <property type="entry name" value="Intracellular proteinase inhibitor BsuPI"/>
    <property type="match status" value="1"/>
</dbReference>
<gene>
    <name evidence="3" type="ORF">LG52_3421</name>
</gene>
<dbReference type="Pfam" id="PF12690">
    <property type="entry name" value="BsuPI"/>
    <property type="match status" value="1"/>
</dbReference>
<evidence type="ECO:0000313" key="3">
    <source>
        <dbReference type="EMBL" id="KJE26729.1"/>
    </source>
</evidence>
<evidence type="ECO:0000313" key="4">
    <source>
        <dbReference type="Proteomes" id="UP000032522"/>
    </source>
</evidence>
<dbReference type="EMBL" id="JYBP01000003">
    <property type="protein sequence ID" value="KJE26729.1"/>
    <property type="molecule type" value="Genomic_DNA"/>
</dbReference>
<organism evidence="3 4">
    <name type="scientific">Geobacillus kaustophilus</name>
    <dbReference type="NCBI Taxonomy" id="1462"/>
    <lineage>
        <taxon>Bacteria</taxon>
        <taxon>Bacillati</taxon>
        <taxon>Bacillota</taxon>
        <taxon>Bacilli</taxon>
        <taxon>Bacillales</taxon>
        <taxon>Anoxybacillaceae</taxon>
        <taxon>Geobacillus</taxon>
        <taxon>Geobacillus thermoleovorans group</taxon>
    </lineage>
</organism>
<dbReference type="PATRIC" id="fig|1462.6.peg.3767"/>
<feature type="domain" description="Intracellular proteinase inhibitor BsuPI" evidence="2">
    <location>
        <begin position="61"/>
        <end position="156"/>
    </location>
</feature>
<dbReference type="AlphaFoldDB" id="A0A0D8BRY8"/>
<dbReference type="RefSeq" id="WP_044732802.1">
    <property type="nucleotide sequence ID" value="NZ_JYBP01000003.1"/>
</dbReference>
<accession>A0A0D8BRY8</accession>